<feature type="domain" description="Periplasmic binding protein" evidence="3">
    <location>
        <begin position="67"/>
        <end position="280"/>
    </location>
</feature>
<evidence type="ECO:0000256" key="1">
    <source>
        <dbReference type="ARBA" id="ARBA00004196"/>
    </source>
</evidence>
<evidence type="ECO:0000256" key="2">
    <source>
        <dbReference type="ARBA" id="ARBA00007639"/>
    </source>
</evidence>
<dbReference type="EMBL" id="QLNP01000074">
    <property type="protein sequence ID" value="RAM37334.1"/>
    <property type="molecule type" value="Genomic_DNA"/>
</dbReference>
<reference evidence="4 5" key="1">
    <citation type="submission" date="2018-04" db="EMBL/GenBank/DDBJ databases">
        <title>Bacteria isolated from cave deposits of Manipur.</title>
        <authorList>
            <person name="Sahoo D."/>
            <person name="Sarangthem I."/>
            <person name="Nandeibam J."/>
        </authorList>
    </citation>
    <scope>NUCLEOTIDE SEQUENCE [LARGE SCALE GENOMIC DNA]</scope>
    <source>
        <strain evidence="5">mrc11</strain>
    </source>
</reference>
<name>A0A328HGR5_ARTGO</name>
<dbReference type="Proteomes" id="UP000249166">
    <property type="component" value="Unassembled WGS sequence"/>
</dbReference>
<proteinExistence type="inferred from homology"/>
<evidence type="ECO:0000259" key="3">
    <source>
        <dbReference type="Pfam" id="PF13407"/>
    </source>
</evidence>
<dbReference type="InterPro" id="IPR050555">
    <property type="entry name" value="Bact_Solute-Bind_Prot2"/>
</dbReference>
<protein>
    <recommendedName>
        <fullName evidence="3">Periplasmic binding protein domain-containing protein</fullName>
    </recommendedName>
</protein>
<comment type="similarity">
    <text evidence="2">Belongs to the bacterial solute-binding protein 2 family.</text>
</comment>
<dbReference type="InterPro" id="IPR028082">
    <property type="entry name" value="Peripla_BP_I"/>
</dbReference>
<dbReference type="PANTHER" id="PTHR30036:SF7">
    <property type="entry name" value="ABC TRANSPORTER PERIPLASMIC-BINDING PROTEIN YPHF"/>
    <property type="match status" value="1"/>
</dbReference>
<dbReference type="Gene3D" id="3.40.50.2300">
    <property type="match status" value="2"/>
</dbReference>
<dbReference type="GO" id="GO:0030246">
    <property type="term" value="F:carbohydrate binding"/>
    <property type="evidence" value="ECO:0007669"/>
    <property type="project" value="TreeGrafter"/>
</dbReference>
<gene>
    <name evidence="4" type="ORF">DBZ45_11020</name>
</gene>
<dbReference type="AlphaFoldDB" id="A0A328HGR5"/>
<dbReference type="OrthoDB" id="9066846at2"/>
<sequence>MKCSLTSRRTLSAAAAVLTALLFTGCTVEGPNSAAPGGEGAAAAAAKSGGAPLPVDQLCGDKPIKIAHVAGFGANSWRKITEAELKDELSACKNVTVDYSQADGDLQKYITAINSYSAQGYDAIVTYDDFGSQALSALTNAKKAGVVVVPYIADPGGKVGTDYDGYVAYDFKTEGDTMAKWLAKQVPAGGNVIFTGGLPSGSPSTVELLKGIQATNEQTNAFKLATPDPIASSWDPAFMQRAMSGVLTKFDKIDGWASDYGVADLGGLRAMVNANRSIPPLATSATDNELGCFWLEQKDKNPKFQLLTLDGTTTVVRIAGRKALAALNKLPDNEPELFKLTTFVDTANGKLPTCNKDLPPDADLSSALSPEKLKAVFQ</sequence>
<evidence type="ECO:0000313" key="5">
    <source>
        <dbReference type="Proteomes" id="UP000249166"/>
    </source>
</evidence>
<comment type="caution">
    <text evidence="4">The sequence shown here is derived from an EMBL/GenBank/DDBJ whole genome shotgun (WGS) entry which is preliminary data.</text>
</comment>
<dbReference type="RefSeq" id="WP_111903939.1">
    <property type="nucleotide sequence ID" value="NZ_QLNP01000074.1"/>
</dbReference>
<dbReference type="PROSITE" id="PS51257">
    <property type="entry name" value="PROKAR_LIPOPROTEIN"/>
    <property type="match status" value="1"/>
</dbReference>
<evidence type="ECO:0000313" key="4">
    <source>
        <dbReference type="EMBL" id="RAM37334.1"/>
    </source>
</evidence>
<dbReference type="PANTHER" id="PTHR30036">
    <property type="entry name" value="D-XYLOSE-BINDING PERIPLASMIC PROTEIN"/>
    <property type="match status" value="1"/>
</dbReference>
<organism evidence="4 5">
    <name type="scientific">Arthrobacter globiformis</name>
    <dbReference type="NCBI Taxonomy" id="1665"/>
    <lineage>
        <taxon>Bacteria</taxon>
        <taxon>Bacillati</taxon>
        <taxon>Actinomycetota</taxon>
        <taxon>Actinomycetes</taxon>
        <taxon>Micrococcales</taxon>
        <taxon>Micrococcaceae</taxon>
        <taxon>Arthrobacter</taxon>
    </lineage>
</organism>
<dbReference type="SUPFAM" id="SSF53822">
    <property type="entry name" value="Periplasmic binding protein-like I"/>
    <property type="match status" value="1"/>
</dbReference>
<dbReference type="InterPro" id="IPR025997">
    <property type="entry name" value="SBP_2_dom"/>
</dbReference>
<comment type="subcellular location">
    <subcellularLocation>
        <location evidence="1">Cell envelope</location>
    </subcellularLocation>
</comment>
<accession>A0A328HGR5</accession>
<dbReference type="GO" id="GO:0030288">
    <property type="term" value="C:outer membrane-bounded periplasmic space"/>
    <property type="evidence" value="ECO:0007669"/>
    <property type="project" value="TreeGrafter"/>
</dbReference>
<dbReference type="Pfam" id="PF13407">
    <property type="entry name" value="Peripla_BP_4"/>
    <property type="match status" value="1"/>
</dbReference>